<proteinExistence type="predicted"/>
<dbReference type="PROSITE" id="PS01124">
    <property type="entry name" value="HTH_ARAC_FAMILY_2"/>
    <property type="match status" value="1"/>
</dbReference>
<dbReference type="InterPro" id="IPR018060">
    <property type="entry name" value="HTH_AraC"/>
</dbReference>
<evidence type="ECO:0000259" key="4">
    <source>
        <dbReference type="PROSITE" id="PS01124"/>
    </source>
</evidence>
<dbReference type="InterPro" id="IPR009057">
    <property type="entry name" value="Homeodomain-like_sf"/>
</dbReference>
<organism evidence="5 6">
    <name type="scientific">Microbacterium azadirachtae</name>
    <dbReference type="NCBI Taxonomy" id="582680"/>
    <lineage>
        <taxon>Bacteria</taxon>
        <taxon>Bacillati</taxon>
        <taxon>Actinomycetota</taxon>
        <taxon>Actinomycetes</taxon>
        <taxon>Micrococcales</taxon>
        <taxon>Microbacteriaceae</taxon>
        <taxon>Microbacterium</taxon>
    </lineage>
</organism>
<keyword evidence="6" id="KW-1185">Reference proteome</keyword>
<dbReference type="Pfam" id="PF12833">
    <property type="entry name" value="HTH_18"/>
    <property type="match status" value="1"/>
</dbReference>
<keyword evidence="3" id="KW-0804">Transcription</keyword>
<evidence type="ECO:0000256" key="3">
    <source>
        <dbReference type="ARBA" id="ARBA00023163"/>
    </source>
</evidence>
<dbReference type="Proteomes" id="UP000033740">
    <property type="component" value="Unassembled WGS sequence"/>
</dbReference>
<dbReference type="PANTHER" id="PTHR46796">
    <property type="entry name" value="HTH-TYPE TRANSCRIPTIONAL ACTIVATOR RHAS-RELATED"/>
    <property type="match status" value="1"/>
</dbReference>
<dbReference type="Gene3D" id="1.10.10.60">
    <property type="entry name" value="Homeodomain-like"/>
    <property type="match status" value="1"/>
</dbReference>
<dbReference type="GO" id="GO:0003700">
    <property type="term" value="F:DNA-binding transcription factor activity"/>
    <property type="evidence" value="ECO:0007669"/>
    <property type="project" value="InterPro"/>
</dbReference>
<reference evidence="5 6" key="1">
    <citation type="submission" date="2015-02" db="EMBL/GenBank/DDBJ databases">
        <title>Draft genome sequences of ten Microbacterium spp. with emphasis on heavy metal contaminated environments.</title>
        <authorList>
            <person name="Corretto E."/>
        </authorList>
    </citation>
    <scope>NUCLEOTIDE SEQUENCE [LARGE SCALE GENOMIC DNA]</scope>
    <source>
        <strain evidence="5 6">ARN176</strain>
    </source>
</reference>
<dbReference type="SUPFAM" id="SSF46689">
    <property type="entry name" value="Homeodomain-like"/>
    <property type="match status" value="1"/>
</dbReference>
<protein>
    <submittedName>
        <fullName evidence="5">Transcriptional activator FtrA</fullName>
    </submittedName>
</protein>
<comment type="caution">
    <text evidence="5">The sequence shown here is derived from an EMBL/GenBank/DDBJ whole genome shotgun (WGS) entry which is preliminary data.</text>
</comment>
<dbReference type="EMBL" id="JYIX01000038">
    <property type="protein sequence ID" value="KJL31872.1"/>
    <property type="molecule type" value="Genomic_DNA"/>
</dbReference>
<evidence type="ECO:0000256" key="1">
    <source>
        <dbReference type="ARBA" id="ARBA00023015"/>
    </source>
</evidence>
<dbReference type="SMART" id="SM00342">
    <property type="entry name" value="HTH_ARAC"/>
    <property type="match status" value="1"/>
</dbReference>
<evidence type="ECO:0000313" key="6">
    <source>
        <dbReference type="Proteomes" id="UP000033740"/>
    </source>
</evidence>
<dbReference type="InterPro" id="IPR050204">
    <property type="entry name" value="AraC_XylS_family_regulators"/>
</dbReference>
<name>A0A0F0LF71_9MICO</name>
<accession>A0A0F0LF71</accession>
<dbReference type="PATRIC" id="fig|582680.6.peg.3233"/>
<keyword evidence="1" id="KW-0805">Transcription regulation</keyword>
<evidence type="ECO:0000313" key="5">
    <source>
        <dbReference type="EMBL" id="KJL31872.1"/>
    </source>
</evidence>
<sequence>MGIVTNSGDLTRLLRGERQHPIVALRYRSVLATQHVVGRDILWRWLPQDADGAETAALLVSSIPLEIHGAEGEPREVPPGALVFLHPHRAASVSAVKAGTVMIAWVPWAELVEIESGVGAPMEVIPASALGRGLRAFLDSLLTQPSEPTLYTDYLVEQLITEMVFGVLVEAGPRTTIAGIEAPGIARARTLILIRRTEPEFGVAALAQDLHMSVRNLQRLFAVDGSTPADELRHARVDLAQELLANVGNAPLGITEIAELAGFRDAAALRRAFAWAGLTTPRELRRASRR</sequence>
<keyword evidence="2" id="KW-0238">DNA-binding</keyword>
<gene>
    <name evidence="5" type="ORF">RS86_03153</name>
</gene>
<dbReference type="GO" id="GO:0043565">
    <property type="term" value="F:sequence-specific DNA binding"/>
    <property type="evidence" value="ECO:0007669"/>
    <property type="project" value="InterPro"/>
</dbReference>
<dbReference type="PANTHER" id="PTHR46796:SF6">
    <property type="entry name" value="ARAC SUBFAMILY"/>
    <property type="match status" value="1"/>
</dbReference>
<dbReference type="AlphaFoldDB" id="A0A0F0LF71"/>
<dbReference type="STRING" id="582680.RS86_03153"/>
<feature type="domain" description="HTH araC/xylS-type" evidence="4">
    <location>
        <begin position="186"/>
        <end position="287"/>
    </location>
</feature>
<evidence type="ECO:0000256" key="2">
    <source>
        <dbReference type="ARBA" id="ARBA00023125"/>
    </source>
</evidence>